<dbReference type="PANTHER" id="PTHR14132">
    <property type="entry name" value="SODIUM/POTASSIUM-TRANSPORTING ATPASE SUBUNIT GAMMA"/>
    <property type="match status" value="1"/>
</dbReference>
<accession>A0AAD7W4V2</accession>
<dbReference type="GO" id="GO:0043269">
    <property type="term" value="P:regulation of monoatomic ion transport"/>
    <property type="evidence" value="ECO:0007669"/>
    <property type="project" value="InterPro"/>
</dbReference>
<dbReference type="CDD" id="cd20323">
    <property type="entry name" value="FXYD_FXYD5"/>
    <property type="match status" value="1"/>
</dbReference>
<comment type="subcellular location">
    <subcellularLocation>
        <location evidence="1">Membrane</location>
        <topology evidence="1">Single-pass membrane protein</topology>
    </subcellularLocation>
</comment>
<feature type="signal peptide" evidence="7">
    <location>
        <begin position="1"/>
        <end position="33"/>
    </location>
</feature>
<keyword evidence="7" id="KW-0732">Signal</keyword>
<keyword evidence="9" id="KW-1185">Reference proteome</keyword>
<dbReference type="PANTHER" id="PTHR14132:SF23">
    <property type="entry name" value="FXYD DOMAIN-CONTAINING ION TRANSPORT REGULATOR"/>
    <property type="match status" value="1"/>
</dbReference>
<dbReference type="EMBL" id="JAINUG010000306">
    <property type="protein sequence ID" value="KAJ8378922.1"/>
    <property type="molecule type" value="Genomic_DNA"/>
</dbReference>
<dbReference type="Proteomes" id="UP001221898">
    <property type="component" value="Unassembled WGS sequence"/>
</dbReference>
<dbReference type="PROSITE" id="PS51257">
    <property type="entry name" value="PROKAR_LIPOPROTEIN"/>
    <property type="match status" value="1"/>
</dbReference>
<dbReference type="Gene3D" id="1.20.5.780">
    <property type="entry name" value="Single helix bin"/>
    <property type="match status" value="1"/>
</dbReference>
<comment type="similarity">
    <text evidence="2 7">Belongs to the FXYD family.</text>
</comment>
<feature type="transmembrane region" description="Helical" evidence="7">
    <location>
        <begin position="163"/>
        <end position="182"/>
    </location>
</feature>
<dbReference type="GO" id="GO:0016020">
    <property type="term" value="C:membrane"/>
    <property type="evidence" value="ECO:0007669"/>
    <property type="project" value="UniProtKB-SubCell"/>
</dbReference>
<sequence length="204" mass="21449">MVLFRGVESGTNAKMEFLRFYLCLSIILGGCSAQPTTSSDSLGNSSLPVPQLATTAIVVGAAAPTTISTGTITENQTMMAPPSTPTTQVLNTDGSSANYTSKSASEATVSSASTTAGVTLNATSPVVASHSTTQTTTKRTKTNIVWVKSWDTPFVYDYSSLRHVGLGLAAIFFVTGILVLACERLSQVPKCHVSSRKTYEVVRV</sequence>
<dbReference type="GO" id="GO:0006811">
    <property type="term" value="P:monoatomic ion transport"/>
    <property type="evidence" value="ECO:0007669"/>
    <property type="project" value="UniProtKB-KW"/>
</dbReference>
<evidence type="ECO:0000256" key="7">
    <source>
        <dbReference type="RuleBase" id="RU364131"/>
    </source>
</evidence>
<evidence type="ECO:0000256" key="4">
    <source>
        <dbReference type="ARBA" id="ARBA00022692"/>
    </source>
</evidence>
<evidence type="ECO:0000256" key="6">
    <source>
        <dbReference type="ARBA" id="ARBA00023136"/>
    </source>
</evidence>
<evidence type="ECO:0000256" key="3">
    <source>
        <dbReference type="ARBA" id="ARBA00022448"/>
    </source>
</evidence>
<dbReference type="AlphaFoldDB" id="A0AAD7W4V2"/>
<gene>
    <name evidence="8" type="ORF">AAFF_G00232870</name>
</gene>
<dbReference type="Pfam" id="PF02038">
    <property type="entry name" value="ATP1G1_PLM_MAT8"/>
    <property type="match status" value="1"/>
</dbReference>
<evidence type="ECO:0000256" key="5">
    <source>
        <dbReference type="ARBA" id="ARBA00023065"/>
    </source>
</evidence>
<feature type="chain" id="PRO_5041772816" description="FXYD domain-containing ion transport regulator" evidence="7">
    <location>
        <begin position="34"/>
        <end position="204"/>
    </location>
</feature>
<keyword evidence="5 7" id="KW-0406">Ion transport</keyword>
<evidence type="ECO:0000313" key="9">
    <source>
        <dbReference type="Proteomes" id="UP001221898"/>
    </source>
</evidence>
<organism evidence="8 9">
    <name type="scientific">Aldrovandia affinis</name>
    <dbReference type="NCBI Taxonomy" id="143900"/>
    <lineage>
        <taxon>Eukaryota</taxon>
        <taxon>Metazoa</taxon>
        <taxon>Chordata</taxon>
        <taxon>Craniata</taxon>
        <taxon>Vertebrata</taxon>
        <taxon>Euteleostomi</taxon>
        <taxon>Actinopterygii</taxon>
        <taxon>Neopterygii</taxon>
        <taxon>Teleostei</taxon>
        <taxon>Notacanthiformes</taxon>
        <taxon>Halosauridae</taxon>
        <taxon>Aldrovandia</taxon>
    </lineage>
</organism>
<comment type="caution">
    <text evidence="8">The sequence shown here is derived from an EMBL/GenBank/DDBJ whole genome shotgun (WGS) entry which is preliminary data.</text>
</comment>
<evidence type="ECO:0000313" key="8">
    <source>
        <dbReference type="EMBL" id="KAJ8378922.1"/>
    </source>
</evidence>
<keyword evidence="4 7" id="KW-0812">Transmembrane</keyword>
<reference evidence="8" key="1">
    <citation type="journal article" date="2023" name="Science">
        <title>Genome structures resolve the early diversification of teleost fishes.</title>
        <authorList>
            <person name="Parey E."/>
            <person name="Louis A."/>
            <person name="Montfort J."/>
            <person name="Bouchez O."/>
            <person name="Roques C."/>
            <person name="Iampietro C."/>
            <person name="Lluch J."/>
            <person name="Castinel A."/>
            <person name="Donnadieu C."/>
            <person name="Desvignes T."/>
            <person name="Floi Bucao C."/>
            <person name="Jouanno E."/>
            <person name="Wen M."/>
            <person name="Mejri S."/>
            <person name="Dirks R."/>
            <person name="Jansen H."/>
            <person name="Henkel C."/>
            <person name="Chen W.J."/>
            <person name="Zahm M."/>
            <person name="Cabau C."/>
            <person name="Klopp C."/>
            <person name="Thompson A.W."/>
            <person name="Robinson-Rechavi M."/>
            <person name="Braasch I."/>
            <person name="Lecointre G."/>
            <person name="Bobe J."/>
            <person name="Postlethwait J.H."/>
            <person name="Berthelot C."/>
            <person name="Roest Crollius H."/>
            <person name="Guiguen Y."/>
        </authorList>
    </citation>
    <scope>NUCLEOTIDE SEQUENCE</scope>
    <source>
        <strain evidence="8">NC1722</strain>
    </source>
</reference>
<name>A0AAD7W4V2_9TELE</name>
<keyword evidence="3 7" id="KW-0813">Transport</keyword>
<protein>
    <recommendedName>
        <fullName evidence="7">FXYD domain-containing ion transport regulator</fullName>
    </recommendedName>
</protein>
<evidence type="ECO:0000256" key="2">
    <source>
        <dbReference type="ARBA" id="ARBA00005948"/>
    </source>
</evidence>
<dbReference type="InterPro" id="IPR000272">
    <property type="entry name" value="Ion-transport_regulator_FXYD"/>
</dbReference>
<evidence type="ECO:0000256" key="1">
    <source>
        <dbReference type="ARBA" id="ARBA00004167"/>
    </source>
</evidence>
<keyword evidence="6 7" id="KW-0472">Membrane</keyword>
<dbReference type="GO" id="GO:0017080">
    <property type="term" value="F:sodium channel regulator activity"/>
    <property type="evidence" value="ECO:0007669"/>
    <property type="project" value="TreeGrafter"/>
</dbReference>
<keyword evidence="7" id="KW-1133">Transmembrane helix</keyword>
<proteinExistence type="inferred from homology"/>